<protein>
    <submittedName>
        <fullName evidence="2">Uncharacterized protein</fullName>
    </submittedName>
</protein>
<keyword evidence="3" id="KW-1185">Reference proteome</keyword>
<feature type="region of interest" description="Disordered" evidence="1">
    <location>
        <begin position="1"/>
        <end position="79"/>
    </location>
</feature>
<name>A0ABD2PWB2_9PLAT</name>
<evidence type="ECO:0000313" key="2">
    <source>
        <dbReference type="EMBL" id="KAL3311485.1"/>
    </source>
</evidence>
<dbReference type="AlphaFoldDB" id="A0ABD2PWB2"/>
<reference evidence="2 3" key="1">
    <citation type="submission" date="2024-11" db="EMBL/GenBank/DDBJ databases">
        <title>Adaptive evolution of stress response genes in parasites aligns with host niche diversity.</title>
        <authorList>
            <person name="Hahn C."/>
            <person name="Resl P."/>
        </authorList>
    </citation>
    <scope>NUCLEOTIDE SEQUENCE [LARGE SCALE GENOMIC DNA]</scope>
    <source>
        <strain evidence="2">EGGRZ-B1_66</strain>
        <tissue evidence="2">Body</tissue>
    </source>
</reference>
<organism evidence="2 3">
    <name type="scientific">Cichlidogyrus casuarinus</name>
    <dbReference type="NCBI Taxonomy" id="1844966"/>
    <lineage>
        <taxon>Eukaryota</taxon>
        <taxon>Metazoa</taxon>
        <taxon>Spiralia</taxon>
        <taxon>Lophotrochozoa</taxon>
        <taxon>Platyhelminthes</taxon>
        <taxon>Monogenea</taxon>
        <taxon>Monopisthocotylea</taxon>
        <taxon>Dactylogyridea</taxon>
        <taxon>Ancyrocephalidae</taxon>
        <taxon>Cichlidogyrus</taxon>
    </lineage>
</organism>
<evidence type="ECO:0000256" key="1">
    <source>
        <dbReference type="SAM" id="MobiDB-lite"/>
    </source>
</evidence>
<dbReference type="EMBL" id="JBJKFK010002194">
    <property type="protein sequence ID" value="KAL3311485.1"/>
    <property type="molecule type" value="Genomic_DNA"/>
</dbReference>
<comment type="caution">
    <text evidence="2">The sequence shown here is derived from an EMBL/GenBank/DDBJ whole genome shotgun (WGS) entry which is preliminary data.</text>
</comment>
<accession>A0ABD2PWB2</accession>
<evidence type="ECO:0000313" key="3">
    <source>
        <dbReference type="Proteomes" id="UP001626550"/>
    </source>
</evidence>
<dbReference type="Proteomes" id="UP001626550">
    <property type="component" value="Unassembled WGS sequence"/>
</dbReference>
<proteinExistence type="predicted"/>
<sequence length="128" mass="14118">MDSNEEDECYVLPAITAPKPSAPSADPPRVRLQSSNGKVVGSRFDEEQATSDSDPIPRPPVRRQNRRMGPNLVTVDGSGVKRSIQNVRKYSVVDPNALAQLQGKYSLYLRILAKKVKCHKFKGADRVG</sequence>
<gene>
    <name evidence="2" type="ORF">Ciccas_009934</name>
</gene>